<keyword evidence="4 6" id="KW-1133">Transmembrane helix</keyword>
<evidence type="ECO:0000256" key="3">
    <source>
        <dbReference type="ARBA" id="ARBA00022692"/>
    </source>
</evidence>
<reference evidence="8" key="1">
    <citation type="submission" date="2016-04" db="EMBL/GenBank/DDBJ databases">
        <authorList>
            <person name="Tabuchi Yagui T.R."/>
        </authorList>
    </citation>
    <scope>NUCLEOTIDE SEQUENCE [LARGE SCALE GENOMIC DNA]</scope>
    <source>
        <strain evidence="8">NIES-26</strain>
    </source>
</reference>
<gene>
    <name evidence="8" type="ORF">A6770_35730</name>
</gene>
<comment type="subcellular location">
    <subcellularLocation>
        <location evidence="1">Cell membrane</location>
        <topology evidence="1">Multi-pass membrane protein</topology>
    </subcellularLocation>
</comment>
<dbReference type="GO" id="GO:0022857">
    <property type="term" value="F:transmembrane transporter activity"/>
    <property type="evidence" value="ECO:0007669"/>
    <property type="project" value="InterPro"/>
</dbReference>
<evidence type="ECO:0000256" key="6">
    <source>
        <dbReference type="SAM" id="Phobius"/>
    </source>
</evidence>
<name>A0A367S1J4_9NOSO</name>
<dbReference type="SUPFAM" id="SSF103473">
    <property type="entry name" value="MFS general substrate transporter"/>
    <property type="match status" value="1"/>
</dbReference>
<dbReference type="PANTHER" id="PTHR12778">
    <property type="entry name" value="SOLUTE CARRIER FAMILY 33 ACETYL-COA TRANSPORTER -RELATED"/>
    <property type="match status" value="1"/>
</dbReference>
<dbReference type="PROSITE" id="PS50850">
    <property type="entry name" value="MFS"/>
    <property type="match status" value="1"/>
</dbReference>
<dbReference type="GO" id="GO:0005886">
    <property type="term" value="C:plasma membrane"/>
    <property type="evidence" value="ECO:0007669"/>
    <property type="project" value="UniProtKB-SubCell"/>
</dbReference>
<sequence length="417" mass="45196">MPFWFLYQALPVFMRQKGLSLEAISLLPLLSLPITLKFLWSPLIDRYGFTRWGHYRFWIICFQLLIACITAVSAWLDVERNFSALLVCMTIICLSSASQDIATDALAVGLLEPHERGLGNAVQSAGGSLGAAIGGGGMLILLNYWGWTASLQILAVMMFVALIPLFWHQEEVKNKQIALDSLTDERDTNFTDRVSASSTSVTKSIPNRSTNFPLPISYLKTFINFCSSPGMGNWLLLLLLYSASSSMAATMFRPLLVDIGLSLADIGWLMGIVNTVAAILGGIIAGFLIAPWGRKRSLTIFSLLWAMSMTAYLLPAFGVTSLSTLYLVVIGTEFAGGMIGTTTFTIMMDKASPESPGTDYTIQTSVGVFGSIAGAALSGVFAQATGYRGVFAISLAIAIISVLMISEVFNIRRQPRG</sequence>
<evidence type="ECO:0000259" key="7">
    <source>
        <dbReference type="PROSITE" id="PS50850"/>
    </source>
</evidence>
<feature type="transmembrane region" description="Helical" evidence="6">
    <location>
        <begin position="20"/>
        <end position="43"/>
    </location>
</feature>
<evidence type="ECO:0000313" key="9">
    <source>
        <dbReference type="Proteomes" id="UP000252107"/>
    </source>
</evidence>
<evidence type="ECO:0000256" key="1">
    <source>
        <dbReference type="ARBA" id="ARBA00004651"/>
    </source>
</evidence>
<feature type="transmembrane region" description="Helical" evidence="6">
    <location>
        <begin position="55"/>
        <end position="76"/>
    </location>
</feature>
<dbReference type="InterPro" id="IPR004752">
    <property type="entry name" value="AmpG_permease/AT-1"/>
</dbReference>
<dbReference type="Proteomes" id="UP000252107">
    <property type="component" value="Unassembled WGS sequence"/>
</dbReference>
<feature type="transmembrane region" description="Helical" evidence="6">
    <location>
        <begin position="144"/>
        <end position="167"/>
    </location>
</feature>
<dbReference type="InterPro" id="IPR036259">
    <property type="entry name" value="MFS_trans_sf"/>
</dbReference>
<evidence type="ECO:0000256" key="5">
    <source>
        <dbReference type="ARBA" id="ARBA00023136"/>
    </source>
</evidence>
<keyword evidence="5 6" id="KW-0472">Membrane</keyword>
<dbReference type="InterPro" id="IPR020846">
    <property type="entry name" value="MFS_dom"/>
</dbReference>
<dbReference type="PANTHER" id="PTHR12778:SF10">
    <property type="entry name" value="MAJOR FACILITATOR SUPERFAMILY DOMAIN-CONTAINING PROTEIN 3"/>
    <property type="match status" value="1"/>
</dbReference>
<dbReference type="EMBL" id="LXQD01000018">
    <property type="protein sequence ID" value="RCJ41941.1"/>
    <property type="molecule type" value="Genomic_DNA"/>
</dbReference>
<dbReference type="AlphaFoldDB" id="A0A367S1J4"/>
<keyword evidence="9" id="KW-1185">Reference proteome</keyword>
<evidence type="ECO:0000313" key="8">
    <source>
        <dbReference type="EMBL" id="RCJ41941.1"/>
    </source>
</evidence>
<feature type="transmembrane region" description="Helical" evidence="6">
    <location>
        <begin position="297"/>
        <end position="319"/>
    </location>
</feature>
<feature type="domain" description="Major facilitator superfamily (MFS) profile" evidence="7">
    <location>
        <begin position="230"/>
        <end position="417"/>
    </location>
</feature>
<organism evidence="8 9">
    <name type="scientific">Nostoc minutum NIES-26</name>
    <dbReference type="NCBI Taxonomy" id="1844469"/>
    <lineage>
        <taxon>Bacteria</taxon>
        <taxon>Bacillati</taxon>
        <taxon>Cyanobacteriota</taxon>
        <taxon>Cyanophyceae</taxon>
        <taxon>Nostocales</taxon>
        <taxon>Nostocaceae</taxon>
        <taxon>Nostoc</taxon>
    </lineage>
</organism>
<dbReference type="InterPro" id="IPR011701">
    <property type="entry name" value="MFS"/>
</dbReference>
<feature type="transmembrane region" description="Helical" evidence="6">
    <location>
        <begin position="325"/>
        <end position="348"/>
    </location>
</feature>
<proteinExistence type="predicted"/>
<accession>A0A367S1J4</accession>
<dbReference type="CDD" id="cd17485">
    <property type="entry name" value="MFS_MFSD3"/>
    <property type="match status" value="1"/>
</dbReference>
<evidence type="ECO:0000256" key="2">
    <source>
        <dbReference type="ARBA" id="ARBA00022448"/>
    </source>
</evidence>
<evidence type="ECO:0000256" key="4">
    <source>
        <dbReference type="ARBA" id="ARBA00022989"/>
    </source>
</evidence>
<dbReference type="Pfam" id="PF07690">
    <property type="entry name" value="MFS_1"/>
    <property type="match status" value="1"/>
</dbReference>
<feature type="transmembrane region" description="Helical" evidence="6">
    <location>
        <begin position="268"/>
        <end position="290"/>
    </location>
</feature>
<feature type="transmembrane region" description="Helical" evidence="6">
    <location>
        <begin position="390"/>
        <end position="411"/>
    </location>
</feature>
<keyword evidence="2" id="KW-0813">Transport</keyword>
<protein>
    <submittedName>
        <fullName evidence="8">MFS transporter</fullName>
    </submittedName>
</protein>
<comment type="caution">
    <text evidence="8">The sequence shown here is derived from an EMBL/GenBank/DDBJ whole genome shotgun (WGS) entry which is preliminary data.</text>
</comment>
<dbReference type="Gene3D" id="1.20.1250.20">
    <property type="entry name" value="MFS general substrate transporter like domains"/>
    <property type="match status" value="2"/>
</dbReference>
<feature type="transmembrane region" description="Helical" evidence="6">
    <location>
        <begin position="360"/>
        <end position="384"/>
    </location>
</feature>
<feature type="transmembrane region" description="Helical" evidence="6">
    <location>
        <begin position="234"/>
        <end position="256"/>
    </location>
</feature>
<keyword evidence="3 6" id="KW-0812">Transmembrane</keyword>